<dbReference type="SUPFAM" id="SSF50182">
    <property type="entry name" value="Sm-like ribonucleoproteins"/>
    <property type="match status" value="1"/>
</dbReference>
<dbReference type="AlphaFoldDB" id="A9BKT1"/>
<geneLocation type="nucleomorph" evidence="1"/>
<dbReference type="RefSeq" id="XP_001712411.1">
    <property type="nucleotide sequence ID" value="XM_001712359.1"/>
</dbReference>
<dbReference type="Gene3D" id="2.30.30.100">
    <property type="match status" value="1"/>
</dbReference>
<dbReference type="EMBL" id="CP000882">
    <property type="protein sequence ID" value="ABW98086.1"/>
    <property type="molecule type" value="Genomic_DNA"/>
</dbReference>
<evidence type="ECO:0000313" key="1">
    <source>
        <dbReference type="EMBL" id="ABW98086.1"/>
    </source>
</evidence>
<reference evidence="1 2" key="1">
    <citation type="journal article" date="2007" name="Proc. Natl. Acad. Sci. U.S.A.">
        <title>Nucleomorph genome of Hemiselmis andersenii reveals complete intron loss and compaction as a driver of protein structure and function.</title>
        <authorList>
            <person name="Lane C.E."/>
            <person name="van den Heuvel K."/>
            <person name="Kozera C."/>
            <person name="Curtis B.A."/>
            <person name="Parsons B.J."/>
            <person name="Bowman S."/>
            <person name="Archibald J.M."/>
        </authorList>
    </citation>
    <scope>NUCLEOTIDE SEQUENCE [LARGE SCALE GENOMIC DNA]</scope>
    <source>
        <strain evidence="1 2">CCMP644</strain>
    </source>
</reference>
<dbReference type="GeneID" id="5739376"/>
<keyword evidence="1" id="KW-0542">Nucleomorph</keyword>
<accession>A9BKT1</accession>
<dbReference type="Proteomes" id="UP000243127">
    <property type="component" value="Nucleomorph 2"/>
</dbReference>
<gene>
    <name evidence="1" type="ORF">HAN_2g262</name>
</gene>
<evidence type="ECO:0000313" key="2">
    <source>
        <dbReference type="Proteomes" id="UP000243127"/>
    </source>
</evidence>
<organism evidence="1 2">
    <name type="scientific">Hemiselmis andersenii</name>
    <name type="common">Cryptophyte alga</name>
    <dbReference type="NCBI Taxonomy" id="464988"/>
    <lineage>
        <taxon>Eukaryota</taxon>
        <taxon>Cryptophyceae</taxon>
        <taxon>Cryptomonadales</taxon>
        <taxon>Hemiselmidaceae</taxon>
        <taxon>Hemiselmis</taxon>
    </lineage>
</organism>
<proteinExistence type="predicted"/>
<name>A9BKT1_HEMAN</name>
<protein>
    <submittedName>
        <fullName evidence="1">Uncharacterized protein</fullName>
    </submittedName>
</protein>
<sequence>MEKIYYNSPFRFFFLSKKNLVFILVKKQINFIGTFMNFDTQSNFSFNYVIKLNLGKTTKNNKLYKKIIINGSKICFFSIL</sequence>
<dbReference type="InterPro" id="IPR010920">
    <property type="entry name" value="LSM_dom_sf"/>
</dbReference>